<keyword evidence="2 5" id="KW-0378">Hydrolase</keyword>
<evidence type="ECO:0000313" key="6">
    <source>
        <dbReference type="EMBL" id="PWN27552.1"/>
    </source>
</evidence>
<dbReference type="Gene3D" id="2.115.10.20">
    <property type="entry name" value="Glycosyl hydrolase domain, family 43"/>
    <property type="match status" value="1"/>
</dbReference>
<dbReference type="OrthoDB" id="3879658at2759"/>
<evidence type="ECO:0000256" key="5">
    <source>
        <dbReference type="RuleBase" id="RU361187"/>
    </source>
</evidence>
<dbReference type="RefSeq" id="XP_025362164.1">
    <property type="nucleotide sequence ID" value="XM_025506287.1"/>
</dbReference>
<dbReference type="STRING" id="1569628.A0A316UQG4"/>
<dbReference type="Pfam" id="PF04616">
    <property type="entry name" value="Glyco_hydro_43"/>
    <property type="match status" value="1"/>
</dbReference>
<evidence type="ECO:0000313" key="7">
    <source>
        <dbReference type="Proteomes" id="UP000245884"/>
    </source>
</evidence>
<evidence type="ECO:0000256" key="3">
    <source>
        <dbReference type="ARBA" id="ARBA00023295"/>
    </source>
</evidence>
<keyword evidence="7" id="KW-1185">Reference proteome</keyword>
<sequence>MAPHPHLGWVNPVIPHESADPGTYYDPVSRKYYTFVTNCEGVACRCWYSDDLCSWTKHEADVLPGPHPAWIGEGGWNWAPEVISAPQGRPGHLMYISCKDKSTDKQCIGVAYTEGGPLGPYRFISHGPLISHGESGGCIDPQPFVDPQTGKRHLVFKNDTDKMYTKKAQLWIRELSEDGLGFAADRVALQAPSSKYQHDLLEAPYLTYHAPSRTYCLFYSSGTFTTEGYATSYSISRSGLHGPYVPSGRPLLYTDVPRGIRGPGGACVIQGVEGHWFILFHSLEREGGARRTCIHRLEWEEDGTPRLPGRPCEGKRIRLGAEHEDDQAHGFPAHPNETGKSPMMGGHSGAVKAGMQKVFNALK</sequence>
<feature type="site" description="Important for catalytic activity, responsible for pKa modulation of the active site Glu and correct orientation of both the proton donor and substrate" evidence="4">
    <location>
        <position position="140"/>
    </location>
</feature>
<dbReference type="GeneID" id="37028110"/>
<gene>
    <name evidence="6" type="ORF">BDZ90DRAFT_232524</name>
</gene>
<dbReference type="InterPro" id="IPR051795">
    <property type="entry name" value="Glycosyl_Hydrlase_43"/>
</dbReference>
<organism evidence="6 7">
    <name type="scientific">Jaminaea rosea</name>
    <dbReference type="NCBI Taxonomy" id="1569628"/>
    <lineage>
        <taxon>Eukaryota</taxon>
        <taxon>Fungi</taxon>
        <taxon>Dikarya</taxon>
        <taxon>Basidiomycota</taxon>
        <taxon>Ustilaginomycotina</taxon>
        <taxon>Exobasidiomycetes</taxon>
        <taxon>Microstromatales</taxon>
        <taxon>Microstromatales incertae sedis</taxon>
        <taxon>Jaminaea</taxon>
    </lineage>
</organism>
<dbReference type="AlphaFoldDB" id="A0A316UQG4"/>
<dbReference type="CDD" id="cd08999">
    <property type="entry name" value="GH43_ABN-like"/>
    <property type="match status" value="1"/>
</dbReference>
<proteinExistence type="inferred from homology"/>
<dbReference type="SUPFAM" id="SSF75005">
    <property type="entry name" value="Arabinanase/levansucrase/invertase"/>
    <property type="match status" value="1"/>
</dbReference>
<dbReference type="PANTHER" id="PTHR42812:SF5">
    <property type="entry name" value="ENDO-ARABINASE"/>
    <property type="match status" value="1"/>
</dbReference>
<dbReference type="GO" id="GO:0004553">
    <property type="term" value="F:hydrolase activity, hydrolyzing O-glycosyl compounds"/>
    <property type="evidence" value="ECO:0007669"/>
    <property type="project" value="InterPro"/>
</dbReference>
<evidence type="ECO:0000256" key="4">
    <source>
        <dbReference type="PIRSR" id="PIRSR606710-2"/>
    </source>
</evidence>
<comment type="similarity">
    <text evidence="1 5">Belongs to the glycosyl hydrolase 43 family.</text>
</comment>
<accession>A0A316UQG4</accession>
<dbReference type="EMBL" id="KZ819668">
    <property type="protein sequence ID" value="PWN27552.1"/>
    <property type="molecule type" value="Genomic_DNA"/>
</dbReference>
<protein>
    <submittedName>
        <fullName evidence="6">Arabinanase/levansucrase/invertase</fullName>
    </submittedName>
</protein>
<evidence type="ECO:0000256" key="1">
    <source>
        <dbReference type="ARBA" id="ARBA00009865"/>
    </source>
</evidence>
<dbReference type="GO" id="GO:0005975">
    <property type="term" value="P:carbohydrate metabolic process"/>
    <property type="evidence" value="ECO:0007669"/>
    <property type="project" value="InterPro"/>
</dbReference>
<dbReference type="InterPro" id="IPR006710">
    <property type="entry name" value="Glyco_hydro_43"/>
</dbReference>
<evidence type="ECO:0000256" key="2">
    <source>
        <dbReference type="ARBA" id="ARBA00022801"/>
    </source>
</evidence>
<reference evidence="6 7" key="1">
    <citation type="journal article" date="2018" name="Mol. Biol. Evol.">
        <title>Broad Genomic Sampling Reveals a Smut Pathogenic Ancestry of the Fungal Clade Ustilaginomycotina.</title>
        <authorList>
            <person name="Kijpornyongpan T."/>
            <person name="Mondo S.J."/>
            <person name="Barry K."/>
            <person name="Sandor L."/>
            <person name="Lee J."/>
            <person name="Lipzen A."/>
            <person name="Pangilinan J."/>
            <person name="LaButti K."/>
            <person name="Hainaut M."/>
            <person name="Henrissat B."/>
            <person name="Grigoriev I.V."/>
            <person name="Spatafora J.W."/>
            <person name="Aime M.C."/>
        </authorList>
    </citation>
    <scope>NUCLEOTIDE SEQUENCE [LARGE SCALE GENOMIC DNA]</scope>
    <source>
        <strain evidence="6 7">MCA 5214</strain>
    </source>
</reference>
<dbReference type="InterPro" id="IPR023296">
    <property type="entry name" value="Glyco_hydro_beta-prop_sf"/>
</dbReference>
<name>A0A316UQG4_9BASI</name>
<dbReference type="PANTHER" id="PTHR42812">
    <property type="entry name" value="BETA-XYLOSIDASE"/>
    <property type="match status" value="1"/>
</dbReference>
<dbReference type="Proteomes" id="UP000245884">
    <property type="component" value="Unassembled WGS sequence"/>
</dbReference>
<keyword evidence="3 5" id="KW-0326">Glycosidase</keyword>